<feature type="compositionally biased region" description="Low complexity" evidence="5">
    <location>
        <begin position="616"/>
        <end position="627"/>
    </location>
</feature>
<feature type="transmembrane region" description="Helical" evidence="6">
    <location>
        <begin position="33"/>
        <end position="54"/>
    </location>
</feature>
<accession>A0A2H3BTV1</accession>
<evidence type="ECO:0000256" key="5">
    <source>
        <dbReference type="SAM" id="MobiDB-lite"/>
    </source>
</evidence>
<dbReference type="EMBL" id="KZ293419">
    <property type="protein sequence ID" value="PBK74295.1"/>
    <property type="molecule type" value="Genomic_DNA"/>
</dbReference>
<feature type="compositionally biased region" description="Polar residues" evidence="5">
    <location>
        <begin position="632"/>
        <end position="642"/>
    </location>
</feature>
<dbReference type="GO" id="GO:0016020">
    <property type="term" value="C:membrane"/>
    <property type="evidence" value="ECO:0007669"/>
    <property type="project" value="UniProtKB-SubCell"/>
</dbReference>
<keyword evidence="4 6" id="KW-0472">Membrane</keyword>
<feature type="transmembrane region" description="Helical" evidence="6">
    <location>
        <begin position="287"/>
        <end position="308"/>
    </location>
</feature>
<sequence>MADIENGRCHKEEAESGPSLLQNGDLVFQAHHVGWIIATSFTLVAMATSFWLIIKHLQWYTNKREQRYIVRILLLVPIYAVISLASYFFWNHSTPLLLVRDCYESTVLTSFFYLLLNYLSPYPDEQRAIFMKAGLSREADAKARLVREEPKKWVFPLGSVKWKPSDGLYFLQWMKWGVLQYCVVRPLTTLAAVILDYMGLYCEESYGLGWGHIYIVIIVSISVTIAMYCLIQLYVPVAEVLRPHRPILKLFAVKAVVFLTFWQATFLSVLTMFGVVKNTKYMTAADINIGIGALLETFEMMLFGFLHIRAFTYKDYRPFHDPESKDPPPSRTPILRPLGHAMDFRETFREIWQGCVYMWAKMRGREPKHDEGAKRIAHYESAFGKARKSHLDGPKSAFIDRKRAYDAEKLETHAATFPAVHIDVDERVDVGGQRQWLGLGNDYGYGVRRERSDSLEVQIERELERRGYGSHIPGRGHIKAAPTEGEPVGDHRQQRSWWRSVYNRVSQSGQDVDEEEVPSRRLSKRKSKFKRSRQHSKDADADRSLLHDPNNFEDPPPPSLIRKSRGQDQYSWNQDSAYYIPGGRGSAPHEDMLAPLSVFSEHRSSHVQRKQQRHMSSSGTSKSCNTSRRVDSNSAHQVSTPSQHPPPVHLTRSDSLFGRVFPPSTDHATSIRHAPATYETNVYDIGLAGERSTLHAQVDVGAQLTTNATAGIPVEIVDPTFEVSDDRTTGTQRSHERESAIHRPKLHVDTSVNETNNPELIYISPDAMEQPTSPPPSRGLRRSSAQVYSPSDVAARRQQRRTSAPSRHAPHHTYIPQPSTRPYPDYRLLEYRPTSSTNPIAHYSDDNLGSNITQPSHSETLDAEKYPKRYPGLPLRSFTPPDRGGAAQYPPSGSRPSQTQDPTS</sequence>
<evidence type="ECO:0000256" key="6">
    <source>
        <dbReference type="SAM" id="Phobius"/>
    </source>
</evidence>
<keyword evidence="3 6" id="KW-1133">Transmembrane helix</keyword>
<comment type="subcellular location">
    <subcellularLocation>
        <location evidence="1">Membrane</location>
        <topology evidence="1">Multi-pass membrane protein</topology>
    </subcellularLocation>
</comment>
<gene>
    <name evidence="7" type="ORF">ARMSODRAFT_951924</name>
</gene>
<dbReference type="Pfam" id="PF03619">
    <property type="entry name" value="Solute_trans_a"/>
    <property type="match status" value="1"/>
</dbReference>
<evidence type="ECO:0000256" key="4">
    <source>
        <dbReference type="ARBA" id="ARBA00023136"/>
    </source>
</evidence>
<feature type="transmembrane region" description="Helical" evidence="6">
    <location>
        <begin position="213"/>
        <end position="235"/>
    </location>
</feature>
<feature type="region of interest" description="Disordered" evidence="5">
    <location>
        <begin position="724"/>
        <end position="904"/>
    </location>
</feature>
<dbReference type="STRING" id="1076256.A0A2H3BTV1"/>
<feature type="region of interest" description="Disordered" evidence="5">
    <location>
        <begin position="508"/>
        <end position="569"/>
    </location>
</feature>
<feature type="compositionally biased region" description="Basic residues" evidence="5">
    <location>
        <begin position="521"/>
        <end position="534"/>
    </location>
</feature>
<evidence type="ECO:0000313" key="7">
    <source>
        <dbReference type="EMBL" id="PBK74295.1"/>
    </source>
</evidence>
<evidence type="ECO:0000313" key="8">
    <source>
        <dbReference type="Proteomes" id="UP000218334"/>
    </source>
</evidence>
<evidence type="ECO:0000256" key="1">
    <source>
        <dbReference type="ARBA" id="ARBA00004141"/>
    </source>
</evidence>
<evidence type="ECO:0000256" key="3">
    <source>
        <dbReference type="ARBA" id="ARBA00022989"/>
    </source>
</evidence>
<organism evidence="7 8">
    <name type="scientific">Armillaria solidipes</name>
    <dbReference type="NCBI Taxonomy" id="1076256"/>
    <lineage>
        <taxon>Eukaryota</taxon>
        <taxon>Fungi</taxon>
        <taxon>Dikarya</taxon>
        <taxon>Basidiomycota</taxon>
        <taxon>Agaricomycotina</taxon>
        <taxon>Agaricomycetes</taxon>
        <taxon>Agaricomycetidae</taxon>
        <taxon>Agaricales</taxon>
        <taxon>Marasmiineae</taxon>
        <taxon>Physalacriaceae</taxon>
        <taxon>Armillaria</taxon>
    </lineage>
</organism>
<feature type="compositionally biased region" description="Basic and acidic residues" evidence="5">
    <location>
        <begin position="535"/>
        <end position="546"/>
    </location>
</feature>
<feature type="compositionally biased region" description="Polar residues" evidence="5">
    <location>
        <begin position="847"/>
        <end position="858"/>
    </location>
</feature>
<dbReference type="PANTHER" id="PTHR23423">
    <property type="entry name" value="ORGANIC SOLUTE TRANSPORTER-RELATED"/>
    <property type="match status" value="1"/>
</dbReference>
<dbReference type="Proteomes" id="UP000218334">
    <property type="component" value="Unassembled WGS sequence"/>
</dbReference>
<dbReference type="InterPro" id="IPR005178">
    <property type="entry name" value="Ostalpha/TMEM184C"/>
</dbReference>
<feature type="region of interest" description="Disordered" evidence="5">
    <location>
        <begin position="466"/>
        <end position="493"/>
    </location>
</feature>
<protein>
    <submittedName>
        <fullName evidence="7">DUF300-domain-containing protein</fullName>
    </submittedName>
</protein>
<evidence type="ECO:0000256" key="2">
    <source>
        <dbReference type="ARBA" id="ARBA00022692"/>
    </source>
</evidence>
<dbReference type="AlphaFoldDB" id="A0A2H3BTV1"/>
<feature type="region of interest" description="Disordered" evidence="5">
    <location>
        <begin position="601"/>
        <end position="652"/>
    </location>
</feature>
<feature type="transmembrane region" description="Helical" evidence="6">
    <location>
        <begin position="68"/>
        <end position="90"/>
    </location>
</feature>
<keyword evidence="8" id="KW-1185">Reference proteome</keyword>
<reference evidence="8" key="1">
    <citation type="journal article" date="2017" name="Nat. Ecol. Evol.">
        <title>Genome expansion and lineage-specific genetic innovations in the forest pathogenic fungi Armillaria.</title>
        <authorList>
            <person name="Sipos G."/>
            <person name="Prasanna A.N."/>
            <person name="Walter M.C."/>
            <person name="O'Connor E."/>
            <person name="Balint B."/>
            <person name="Krizsan K."/>
            <person name="Kiss B."/>
            <person name="Hess J."/>
            <person name="Varga T."/>
            <person name="Slot J."/>
            <person name="Riley R."/>
            <person name="Boka B."/>
            <person name="Rigling D."/>
            <person name="Barry K."/>
            <person name="Lee J."/>
            <person name="Mihaltcheva S."/>
            <person name="LaButti K."/>
            <person name="Lipzen A."/>
            <person name="Waldron R."/>
            <person name="Moloney N.M."/>
            <person name="Sperisen C."/>
            <person name="Kredics L."/>
            <person name="Vagvoelgyi C."/>
            <person name="Patrignani A."/>
            <person name="Fitzpatrick D."/>
            <person name="Nagy I."/>
            <person name="Doyle S."/>
            <person name="Anderson J.B."/>
            <person name="Grigoriev I.V."/>
            <person name="Gueldener U."/>
            <person name="Muensterkoetter M."/>
            <person name="Nagy L.G."/>
        </authorList>
    </citation>
    <scope>NUCLEOTIDE SEQUENCE [LARGE SCALE GENOMIC DNA]</scope>
    <source>
        <strain evidence="8">28-4</strain>
    </source>
</reference>
<feature type="transmembrane region" description="Helical" evidence="6">
    <location>
        <begin position="255"/>
        <end position="275"/>
    </location>
</feature>
<proteinExistence type="predicted"/>
<dbReference type="SMART" id="SM01417">
    <property type="entry name" value="Solute_trans_a"/>
    <property type="match status" value="1"/>
</dbReference>
<name>A0A2H3BTV1_9AGAR</name>
<feature type="compositionally biased region" description="Basic and acidic residues" evidence="5">
    <location>
        <begin position="724"/>
        <end position="741"/>
    </location>
</feature>
<keyword evidence="2 6" id="KW-0812">Transmembrane</keyword>
<feature type="compositionally biased region" description="Polar residues" evidence="5">
    <location>
        <begin position="894"/>
        <end position="904"/>
    </location>
</feature>